<proteinExistence type="inferred from homology"/>
<dbReference type="EMBL" id="BAAANF010000023">
    <property type="protein sequence ID" value="GAA1712690.1"/>
    <property type="molecule type" value="Genomic_DNA"/>
</dbReference>
<keyword evidence="4" id="KW-1185">Reference proteome</keyword>
<gene>
    <name evidence="3" type="ORF">GCM10009745_71150</name>
</gene>
<evidence type="ECO:0000313" key="3">
    <source>
        <dbReference type="EMBL" id="GAA1712690.1"/>
    </source>
</evidence>
<dbReference type="PRINTS" id="PR00080">
    <property type="entry name" value="SDRFAMILY"/>
</dbReference>
<dbReference type="RefSeq" id="WP_344162329.1">
    <property type="nucleotide sequence ID" value="NZ_BAAANF010000023.1"/>
</dbReference>
<dbReference type="Gene3D" id="3.40.50.720">
    <property type="entry name" value="NAD(P)-binding Rossmann-like Domain"/>
    <property type="match status" value="1"/>
</dbReference>
<name>A0ABP4UVQ9_9ACTN</name>
<evidence type="ECO:0000256" key="2">
    <source>
        <dbReference type="ARBA" id="ARBA00023002"/>
    </source>
</evidence>
<comment type="similarity">
    <text evidence="1">Belongs to the short-chain dehydrogenases/reductases (SDR) family.</text>
</comment>
<keyword evidence="2" id="KW-0560">Oxidoreductase</keyword>
<sequence>MNTSTKRDEAPTDTPGQSVLEQMSLRGRTALVTGGGNGIGRGCAHALGEAGARVAVLDLDPDAARTVAEELQDKGIDSLAFGADVRDPAAVEHALRGILNQWGRLTVAVNSSGIIRNSPAELTTLDEWAEILGVNLTGMFVACQVEGRAMLNEGYGSIINIVSTASLVIPHPQKQAAYNASKWGLLGLTKSLASEWSKRGVRVNALSPGVTDTGLFDNSPGLRAIAEQNAIQTPSGRVGQVTDLYGAVAFLASPSADFVSGSHLVVDGGASII</sequence>
<dbReference type="PANTHER" id="PTHR42760:SF115">
    <property type="entry name" value="3-OXOACYL-[ACYL-CARRIER-PROTEIN] REDUCTASE FABG"/>
    <property type="match status" value="1"/>
</dbReference>
<protein>
    <submittedName>
        <fullName evidence="3">SDR family oxidoreductase</fullName>
    </submittedName>
</protein>
<dbReference type="Pfam" id="PF13561">
    <property type="entry name" value="adh_short_C2"/>
    <property type="match status" value="1"/>
</dbReference>
<evidence type="ECO:0000256" key="1">
    <source>
        <dbReference type="ARBA" id="ARBA00006484"/>
    </source>
</evidence>
<dbReference type="PRINTS" id="PR00081">
    <property type="entry name" value="GDHRDH"/>
</dbReference>
<evidence type="ECO:0000313" key="4">
    <source>
        <dbReference type="Proteomes" id="UP001500280"/>
    </source>
</evidence>
<dbReference type="InterPro" id="IPR002347">
    <property type="entry name" value="SDR_fam"/>
</dbReference>
<dbReference type="SUPFAM" id="SSF51735">
    <property type="entry name" value="NAD(P)-binding Rossmann-fold domains"/>
    <property type="match status" value="1"/>
</dbReference>
<dbReference type="InterPro" id="IPR020904">
    <property type="entry name" value="Sc_DH/Rdtase_CS"/>
</dbReference>
<comment type="caution">
    <text evidence="3">The sequence shown here is derived from an EMBL/GenBank/DDBJ whole genome shotgun (WGS) entry which is preliminary data.</text>
</comment>
<dbReference type="PROSITE" id="PS00061">
    <property type="entry name" value="ADH_SHORT"/>
    <property type="match status" value="1"/>
</dbReference>
<organism evidence="3 4">
    <name type="scientific">Kribbella yunnanensis</name>
    <dbReference type="NCBI Taxonomy" id="190194"/>
    <lineage>
        <taxon>Bacteria</taxon>
        <taxon>Bacillati</taxon>
        <taxon>Actinomycetota</taxon>
        <taxon>Actinomycetes</taxon>
        <taxon>Propionibacteriales</taxon>
        <taxon>Kribbellaceae</taxon>
        <taxon>Kribbella</taxon>
    </lineage>
</organism>
<dbReference type="InterPro" id="IPR036291">
    <property type="entry name" value="NAD(P)-bd_dom_sf"/>
</dbReference>
<accession>A0ABP4UVQ9</accession>
<dbReference type="PANTHER" id="PTHR42760">
    <property type="entry name" value="SHORT-CHAIN DEHYDROGENASES/REDUCTASES FAMILY MEMBER"/>
    <property type="match status" value="1"/>
</dbReference>
<dbReference type="Proteomes" id="UP001500280">
    <property type="component" value="Unassembled WGS sequence"/>
</dbReference>
<reference evidence="4" key="1">
    <citation type="journal article" date="2019" name="Int. J. Syst. Evol. Microbiol.">
        <title>The Global Catalogue of Microorganisms (GCM) 10K type strain sequencing project: providing services to taxonomists for standard genome sequencing and annotation.</title>
        <authorList>
            <consortium name="The Broad Institute Genomics Platform"/>
            <consortium name="The Broad Institute Genome Sequencing Center for Infectious Disease"/>
            <person name="Wu L."/>
            <person name="Ma J."/>
        </authorList>
    </citation>
    <scope>NUCLEOTIDE SEQUENCE [LARGE SCALE GENOMIC DNA]</scope>
    <source>
        <strain evidence="4">JCM 14307</strain>
    </source>
</reference>